<protein>
    <submittedName>
        <fullName evidence="1">(northern house mosquito) hypothetical protein</fullName>
    </submittedName>
</protein>
<dbReference type="EMBL" id="HBUE01043620">
    <property type="protein sequence ID" value="CAG6461729.1"/>
    <property type="molecule type" value="Transcribed_RNA"/>
</dbReference>
<accession>A0A8D8F9D0</accession>
<name>A0A8D8F9D0_CULPI</name>
<proteinExistence type="predicted"/>
<evidence type="ECO:0000313" key="1">
    <source>
        <dbReference type="EMBL" id="CAG6461729.1"/>
    </source>
</evidence>
<dbReference type="AlphaFoldDB" id="A0A8D8F9D0"/>
<organism evidence="1">
    <name type="scientific">Culex pipiens</name>
    <name type="common">House mosquito</name>
    <dbReference type="NCBI Taxonomy" id="7175"/>
    <lineage>
        <taxon>Eukaryota</taxon>
        <taxon>Metazoa</taxon>
        <taxon>Ecdysozoa</taxon>
        <taxon>Arthropoda</taxon>
        <taxon>Hexapoda</taxon>
        <taxon>Insecta</taxon>
        <taxon>Pterygota</taxon>
        <taxon>Neoptera</taxon>
        <taxon>Endopterygota</taxon>
        <taxon>Diptera</taxon>
        <taxon>Nematocera</taxon>
        <taxon>Culicoidea</taxon>
        <taxon>Culicidae</taxon>
        <taxon>Culicinae</taxon>
        <taxon>Culicini</taxon>
        <taxon>Culex</taxon>
        <taxon>Culex</taxon>
    </lineage>
</organism>
<sequence>MSTNLEHRKSRNKHHKMKKVFFSANNSNLMMAGPKRRKFRNKRVHLCQGKVFALFGSNSFQILRGMSVIRLSKARWPNFEGWSRILKFFFVEMQKEVITRHFQDFFLCKVFF</sequence>
<reference evidence="1" key="1">
    <citation type="submission" date="2021-05" db="EMBL/GenBank/DDBJ databases">
        <authorList>
            <person name="Alioto T."/>
            <person name="Alioto T."/>
            <person name="Gomez Garrido J."/>
        </authorList>
    </citation>
    <scope>NUCLEOTIDE SEQUENCE</scope>
</reference>